<feature type="compositionally biased region" description="Polar residues" evidence="1">
    <location>
        <begin position="133"/>
        <end position="150"/>
    </location>
</feature>
<proteinExistence type="predicted"/>
<evidence type="ECO:0000313" key="3">
    <source>
        <dbReference type="EMBL" id="GAA3983849.1"/>
    </source>
</evidence>
<dbReference type="Pfam" id="PF13924">
    <property type="entry name" value="Lipocalin_5"/>
    <property type="match status" value="2"/>
</dbReference>
<feature type="domain" description="Lipocalin-like" evidence="2">
    <location>
        <begin position="7"/>
        <end position="56"/>
    </location>
</feature>
<dbReference type="Proteomes" id="UP001500456">
    <property type="component" value="Unassembled WGS sequence"/>
</dbReference>
<dbReference type="RefSeq" id="WP_345561982.1">
    <property type="nucleotide sequence ID" value="NZ_BAAAZX010000003.1"/>
</dbReference>
<dbReference type="InterPro" id="IPR024311">
    <property type="entry name" value="Lipocalin-like"/>
</dbReference>
<gene>
    <name evidence="3" type="ORF">GCM10022232_15510</name>
</gene>
<feature type="domain" description="Lipocalin-like" evidence="2">
    <location>
        <begin position="57"/>
        <end position="127"/>
    </location>
</feature>
<feature type="region of interest" description="Disordered" evidence="1">
    <location>
        <begin position="118"/>
        <end position="156"/>
    </location>
</feature>
<name>A0ABP7QK17_9ACTN</name>
<evidence type="ECO:0000256" key="1">
    <source>
        <dbReference type="SAM" id="MobiDB-lite"/>
    </source>
</evidence>
<keyword evidence="4" id="KW-1185">Reference proteome</keyword>
<evidence type="ECO:0000259" key="2">
    <source>
        <dbReference type="Pfam" id="PF13924"/>
    </source>
</evidence>
<organism evidence="3 4">
    <name type="scientific">Streptomyces plumbiresistens</name>
    <dbReference type="NCBI Taxonomy" id="511811"/>
    <lineage>
        <taxon>Bacteria</taxon>
        <taxon>Bacillati</taxon>
        <taxon>Actinomycetota</taxon>
        <taxon>Actinomycetes</taxon>
        <taxon>Kitasatosporales</taxon>
        <taxon>Streptomycetaceae</taxon>
        <taxon>Streptomyces</taxon>
    </lineage>
</organism>
<reference evidence="4" key="1">
    <citation type="journal article" date="2019" name="Int. J. Syst. Evol. Microbiol.">
        <title>The Global Catalogue of Microorganisms (GCM) 10K type strain sequencing project: providing services to taxonomists for standard genome sequencing and annotation.</title>
        <authorList>
            <consortium name="The Broad Institute Genomics Platform"/>
            <consortium name="The Broad Institute Genome Sequencing Center for Infectious Disease"/>
            <person name="Wu L."/>
            <person name="Ma J."/>
        </authorList>
    </citation>
    <scope>NUCLEOTIDE SEQUENCE [LARGE SCALE GENOMIC DNA]</scope>
    <source>
        <strain evidence="4">JCM 16924</strain>
    </source>
</reference>
<sequence>MTPEEVVGVWRLASYTEVDEDGTTAPGPLGEAPAGLLIYTADGHVAVSMMKTGDTPALETYMGYSGHWRLAGDRMTHRVLVSAHPRMAGTEQLRRVALDGDTLTLRGTAVTPVGGRAPERLLTWRRAKPDDTASWSTAPDHTASDDTAAQQEKETD</sequence>
<dbReference type="EMBL" id="BAAAZX010000003">
    <property type="protein sequence ID" value="GAA3983849.1"/>
    <property type="molecule type" value="Genomic_DNA"/>
</dbReference>
<comment type="caution">
    <text evidence="3">The sequence shown here is derived from an EMBL/GenBank/DDBJ whole genome shotgun (WGS) entry which is preliminary data.</text>
</comment>
<protein>
    <recommendedName>
        <fullName evidence="2">Lipocalin-like domain-containing protein</fullName>
    </recommendedName>
</protein>
<evidence type="ECO:0000313" key="4">
    <source>
        <dbReference type="Proteomes" id="UP001500456"/>
    </source>
</evidence>
<accession>A0ABP7QK17</accession>